<evidence type="ECO:0000313" key="8">
    <source>
        <dbReference type="Proteomes" id="UP000177574"/>
    </source>
</evidence>
<dbReference type="GO" id="GO:0005886">
    <property type="term" value="C:plasma membrane"/>
    <property type="evidence" value="ECO:0007669"/>
    <property type="project" value="UniProtKB-SubCell"/>
</dbReference>
<dbReference type="Pfam" id="PF01943">
    <property type="entry name" value="Polysacc_synt"/>
    <property type="match status" value="1"/>
</dbReference>
<feature type="transmembrane region" description="Helical" evidence="6">
    <location>
        <begin position="73"/>
        <end position="93"/>
    </location>
</feature>
<evidence type="ECO:0000256" key="3">
    <source>
        <dbReference type="ARBA" id="ARBA00022692"/>
    </source>
</evidence>
<feature type="transmembrane region" description="Helical" evidence="6">
    <location>
        <begin position="35"/>
        <end position="52"/>
    </location>
</feature>
<accession>A0A1F7VHZ9</accession>
<keyword evidence="2" id="KW-1003">Cell membrane</keyword>
<feature type="transmembrane region" description="Helical" evidence="6">
    <location>
        <begin position="345"/>
        <end position="364"/>
    </location>
</feature>
<feature type="transmembrane region" description="Helical" evidence="6">
    <location>
        <begin position="431"/>
        <end position="458"/>
    </location>
</feature>
<protein>
    <submittedName>
        <fullName evidence="7">Uncharacterized protein</fullName>
    </submittedName>
</protein>
<dbReference type="PANTHER" id="PTHR30250:SF11">
    <property type="entry name" value="O-ANTIGEN TRANSPORTER-RELATED"/>
    <property type="match status" value="1"/>
</dbReference>
<feature type="transmembrane region" description="Helical" evidence="6">
    <location>
        <begin position="404"/>
        <end position="425"/>
    </location>
</feature>
<evidence type="ECO:0000256" key="6">
    <source>
        <dbReference type="SAM" id="Phobius"/>
    </source>
</evidence>
<keyword evidence="5 6" id="KW-0472">Membrane</keyword>
<gene>
    <name evidence="7" type="ORF">A3I45_02845</name>
</gene>
<feature type="transmembrane region" description="Helical" evidence="6">
    <location>
        <begin position="370"/>
        <end position="392"/>
    </location>
</feature>
<dbReference type="PANTHER" id="PTHR30250">
    <property type="entry name" value="PST FAMILY PREDICTED COLANIC ACID TRANSPORTER"/>
    <property type="match status" value="1"/>
</dbReference>
<feature type="transmembrane region" description="Helical" evidence="6">
    <location>
        <begin position="164"/>
        <end position="183"/>
    </location>
</feature>
<reference evidence="7 8" key="1">
    <citation type="journal article" date="2016" name="Nat. Commun.">
        <title>Thousands of microbial genomes shed light on interconnected biogeochemical processes in an aquifer system.</title>
        <authorList>
            <person name="Anantharaman K."/>
            <person name="Brown C.T."/>
            <person name="Hug L.A."/>
            <person name="Sharon I."/>
            <person name="Castelle C.J."/>
            <person name="Probst A.J."/>
            <person name="Thomas B.C."/>
            <person name="Singh A."/>
            <person name="Wilkins M.J."/>
            <person name="Karaoz U."/>
            <person name="Brodie E.L."/>
            <person name="Williams K.H."/>
            <person name="Hubbard S.S."/>
            <person name="Banfield J.F."/>
        </authorList>
    </citation>
    <scope>NUCLEOTIDE SEQUENCE [LARGE SCALE GENOMIC DNA]</scope>
</reference>
<proteinExistence type="predicted"/>
<dbReference type="EMBL" id="MGET01000012">
    <property type="protein sequence ID" value="OGL90061.1"/>
    <property type="molecule type" value="Genomic_DNA"/>
</dbReference>
<dbReference type="InterPro" id="IPR050833">
    <property type="entry name" value="Poly_Biosynth_Transport"/>
</dbReference>
<dbReference type="InterPro" id="IPR002797">
    <property type="entry name" value="Polysacc_synth"/>
</dbReference>
<name>A0A1F7VHZ9_9BACT</name>
<keyword evidence="3 6" id="KW-0812">Transmembrane</keyword>
<feature type="transmembrane region" description="Helical" evidence="6">
    <location>
        <begin position="316"/>
        <end position="338"/>
    </location>
</feature>
<dbReference type="AlphaFoldDB" id="A0A1F7VHZ9"/>
<evidence type="ECO:0000313" key="7">
    <source>
        <dbReference type="EMBL" id="OGL90061.1"/>
    </source>
</evidence>
<sequence length="467" mass="50777">MQMLGRFVGTVFGVLTIAVMTRALGAEGYGHFTLAFTFLAVAGAIVDFGFTLTTTQMISEEDADESRIVSSAMTVRIVSGIVLFGLAALVGAFMPYDPIVRATIAVGAFSFFFMTLSQMFIGVFQKHLSMWRPATAEAVSRGIILILIVVLATTQVSVPHMMGAFAVGNALMALINILFARSFTRIRLTWHHKTIVTFISRSWPIAATIFFNLLYLKGDIVFMSFYRSSEEIGLYGAAYKVLDVISVVPTMFMGLILPMLVLAWTTKRRQELHALLQQAFDLFAIISLPILGGTFIVAGPLMALAAGEEFRASGPYLMLLMLANTFVFFGILFSHAVVAINKQRAIIPAFVITAIVAVVLYLATIPSYGALGAAWTTIVSEAMIMCLTFWMVRRTAAFAPRFKSFGVGLLSACAMTALGFLYLQWVGNTNVWNLLVVVIGCAAFYGVSVVALGGVRLATLKSMLPRV</sequence>
<keyword evidence="4 6" id="KW-1133">Transmembrane helix</keyword>
<evidence type="ECO:0000256" key="5">
    <source>
        <dbReference type="ARBA" id="ARBA00023136"/>
    </source>
</evidence>
<dbReference type="Proteomes" id="UP000177574">
    <property type="component" value="Unassembled WGS sequence"/>
</dbReference>
<evidence type="ECO:0000256" key="1">
    <source>
        <dbReference type="ARBA" id="ARBA00004651"/>
    </source>
</evidence>
<feature type="transmembrane region" description="Helical" evidence="6">
    <location>
        <begin position="282"/>
        <end position="304"/>
    </location>
</feature>
<evidence type="ECO:0000256" key="2">
    <source>
        <dbReference type="ARBA" id="ARBA00022475"/>
    </source>
</evidence>
<organism evidence="7 8">
    <name type="scientific">Candidatus Uhrbacteria bacterium RIFCSPLOWO2_02_FULL_53_10</name>
    <dbReference type="NCBI Taxonomy" id="1802411"/>
    <lineage>
        <taxon>Bacteria</taxon>
        <taxon>Candidatus Uhriibacteriota</taxon>
    </lineage>
</organism>
<comment type="caution">
    <text evidence="7">The sequence shown here is derived from an EMBL/GenBank/DDBJ whole genome shotgun (WGS) entry which is preliminary data.</text>
</comment>
<feature type="transmembrane region" description="Helical" evidence="6">
    <location>
        <begin position="236"/>
        <end position="261"/>
    </location>
</feature>
<feature type="transmembrane region" description="Helical" evidence="6">
    <location>
        <begin position="195"/>
        <end position="216"/>
    </location>
</feature>
<feature type="transmembrane region" description="Helical" evidence="6">
    <location>
        <begin position="99"/>
        <end position="117"/>
    </location>
</feature>
<comment type="subcellular location">
    <subcellularLocation>
        <location evidence="1">Cell membrane</location>
        <topology evidence="1">Multi-pass membrane protein</topology>
    </subcellularLocation>
</comment>
<evidence type="ECO:0000256" key="4">
    <source>
        <dbReference type="ARBA" id="ARBA00022989"/>
    </source>
</evidence>
<feature type="transmembrane region" description="Helical" evidence="6">
    <location>
        <begin position="138"/>
        <end position="158"/>
    </location>
</feature>
<dbReference type="CDD" id="cd13128">
    <property type="entry name" value="MATE_Wzx_like"/>
    <property type="match status" value="1"/>
</dbReference>